<evidence type="ECO:0000259" key="1">
    <source>
        <dbReference type="PROSITE" id="PS51819"/>
    </source>
</evidence>
<evidence type="ECO:0000313" key="2">
    <source>
        <dbReference type="EMBL" id="CUH61740.1"/>
    </source>
</evidence>
<reference evidence="2 3" key="1">
    <citation type="submission" date="2015-09" db="EMBL/GenBank/DDBJ databases">
        <authorList>
            <consortium name="Swine Surveillance"/>
        </authorList>
    </citation>
    <scope>NUCLEOTIDE SEQUENCE [LARGE SCALE GENOMIC DNA]</scope>
    <source>
        <strain evidence="2 3">CECT 5294</strain>
    </source>
</reference>
<dbReference type="Proteomes" id="UP000051298">
    <property type="component" value="Unassembled WGS sequence"/>
</dbReference>
<dbReference type="PANTHER" id="PTHR33993:SF14">
    <property type="entry name" value="GB|AAF24581.1"/>
    <property type="match status" value="1"/>
</dbReference>
<dbReference type="AlphaFoldDB" id="A0A0P1FNR4"/>
<dbReference type="SUPFAM" id="SSF54593">
    <property type="entry name" value="Glyoxalase/Bleomycin resistance protein/Dihydroxybiphenyl dioxygenase"/>
    <property type="match status" value="1"/>
</dbReference>
<proteinExistence type="predicted"/>
<dbReference type="InterPro" id="IPR037523">
    <property type="entry name" value="VOC_core"/>
</dbReference>
<feature type="domain" description="VOC" evidence="1">
    <location>
        <begin position="7"/>
        <end position="122"/>
    </location>
</feature>
<dbReference type="InterPro" id="IPR029068">
    <property type="entry name" value="Glyas_Bleomycin-R_OHBP_Dase"/>
</dbReference>
<dbReference type="InterPro" id="IPR004360">
    <property type="entry name" value="Glyas_Fos-R_dOase_dom"/>
</dbReference>
<accession>A0A0P1FNR4</accession>
<dbReference type="CDD" id="cd07247">
    <property type="entry name" value="SgaA_N_like"/>
    <property type="match status" value="1"/>
</dbReference>
<sequence>MTFIPGTILWTELMTSDPHAAAAYYNRTAGWTVEEVDMGTGPYHVARIGDTMVAGIMGMPEGMEDVEPYWLSYIGVQDVDATAAEAEAAGATIIQPPFEVQGVGRMTILKDPFGAQIAYMTPSG</sequence>
<dbReference type="InterPro" id="IPR052164">
    <property type="entry name" value="Anthracycline_SecMetBiosynth"/>
</dbReference>
<organism evidence="2 3">
    <name type="scientific">Thalassobacter stenotrophicus</name>
    <dbReference type="NCBI Taxonomy" id="266809"/>
    <lineage>
        <taxon>Bacteria</taxon>
        <taxon>Pseudomonadati</taxon>
        <taxon>Pseudomonadota</taxon>
        <taxon>Alphaproteobacteria</taxon>
        <taxon>Rhodobacterales</taxon>
        <taxon>Roseobacteraceae</taxon>
        <taxon>Thalassobacter</taxon>
    </lineage>
</organism>
<evidence type="ECO:0000313" key="3">
    <source>
        <dbReference type="Proteomes" id="UP000051298"/>
    </source>
</evidence>
<name>A0A0P1FNR4_9RHOB</name>
<dbReference type="PROSITE" id="PS51819">
    <property type="entry name" value="VOC"/>
    <property type="match status" value="1"/>
</dbReference>
<gene>
    <name evidence="2" type="ORF">THS5294_03052</name>
</gene>
<dbReference type="Gene3D" id="3.10.180.10">
    <property type="entry name" value="2,3-Dihydroxybiphenyl 1,2-Dioxygenase, domain 1"/>
    <property type="match status" value="1"/>
</dbReference>
<dbReference type="PANTHER" id="PTHR33993">
    <property type="entry name" value="GLYOXALASE-RELATED"/>
    <property type="match status" value="1"/>
</dbReference>
<dbReference type="RefSeq" id="WP_052068199.1">
    <property type="nucleotide sequence ID" value="NZ_CP107618.1"/>
</dbReference>
<dbReference type="STRING" id="266809.PM03_00665"/>
<protein>
    <submittedName>
        <fullName evidence="2">27 kDa antigen Cfp30B</fullName>
    </submittedName>
</protein>
<dbReference type="Pfam" id="PF00903">
    <property type="entry name" value="Glyoxalase"/>
    <property type="match status" value="1"/>
</dbReference>
<dbReference type="EMBL" id="CYRX01000033">
    <property type="protein sequence ID" value="CUH61740.1"/>
    <property type="molecule type" value="Genomic_DNA"/>
</dbReference>
<dbReference type="eggNOG" id="COG3324">
    <property type="taxonomic scope" value="Bacteria"/>
</dbReference>